<comment type="caution">
    <text evidence="1">The sequence shown here is derived from an EMBL/GenBank/DDBJ whole genome shotgun (WGS) entry which is preliminary data.</text>
</comment>
<protein>
    <submittedName>
        <fullName evidence="1">Uncharacterized protein</fullName>
    </submittedName>
</protein>
<accession>A0ACC2K1A4</accession>
<reference evidence="1" key="1">
    <citation type="submission" date="2022-12" db="EMBL/GenBank/DDBJ databases">
        <title>Genome Sequence of Lasiodiplodia mahajangana.</title>
        <authorList>
            <person name="Buettner E."/>
        </authorList>
    </citation>
    <scope>NUCLEOTIDE SEQUENCE</scope>
    <source>
        <strain evidence="1">VT137</strain>
    </source>
</reference>
<organism evidence="1 2">
    <name type="scientific">Lasiodiplodia mahajangana</name>
    <dbReference type="NCBI Taxonomy" id="1108764"/>
    <lineage>
        <taxon>Eukaryota</taxon>
        <taxon>Fungi</taxon>
        <taxon>Dikarya</taxon>
        <taxon>Ascomycota</taxon>
        <taxon>Pezizomycotina</taxon>
        <taxon>Dothideomycetes</taxon>
        <taxon>Dothideomycetes incertae sedis</taxon>
        <taxon>Botryosphaeriales</taxon>
        <taxon>Botryosphaeriaceae</taxon>
        <taxon>Lasiodiplodia</taxon>
    </lineage>
</organism>
<name>A0ACC2K1A4_9PEZI</name>
<gene>
    <name evidence="1" type="ORF">O1611_g55</name>
</gene>
<proteinExistence type="predicted"/>
<keyword evidence="2" id="KW-1185">Reference proteome</keyword>
<dbReference type="EMBL" id="JAPUUL010000004">
    <property type="protein sequence ID" value="KAJ8133563.1"/>
    <property type="molecule type" value="Genomic_DNA"/>
</dbReference>
<evidence type="ECO:0000313" key="1">
    <source>
        <dbReference type="EMBL" id="KAJ8133563.1"/>
    </source>
</evidence>
<evidence type="ECO:0000313" key="2">
    <source>
        <dbReference type="Proteomes" id="UP001153332"/>
    </source>
</evidence>
<dbReference type="Proteomes" id="UP001153332">
    <property type="component" value="Unassembled WGS sequence"/>
</dbReference>
<sequence length="429" mass="46073">MAMSMSPLWIQDCSTNITIVTQADIDNLRLSRLEICYNNITITGAEGTLVFDNFTQANGLYVQDSPDLEALSFPDLFTLSALSATNVPTLSNISFPELQSVGLLPYGSGGWEVPPPYFGSEDRNLIDVVINNAPALKTFDFGLLTGFFSLEITGADSLAQPDPVGYYESVISNINSSYTLSLDGCYDLGKLNFAHFVQLVGRPDCNYLLANWYSVFNLTLIDTGASFLDINFPFMINGSLTANSLYLAPDNSSSYPDAFDFVSFIGQNANLTSNTNVDLSLGQIATLGASLTASNNTNCTFGFNKLSEVTGNISITDNPDSIIPWFPDLRRADNIHLRGNIDTSKGPNIFPALTTVAGTVTIEALNSDFNCSQLIRQEQAGIIRNLVCNGTDGTGNDTSQGSSTLSGGPWAGVYVAIGIAAIQSVIAFW</sequence>